<keyword evidence="3" id="KW-1185">Reference proteome</keyword>
<comment type="caution">
    <text evidence="2">The sequence shown here is derived from an EMBL/GenBank/DDBJ whole genome shotgun (WGS) entry which is preliminary data.</text>
</comment>
<sequence>MEDSSNNRSIISRATATAVTRVGAVDVMQRRDRQSAVCRAFIGSKTSLRRYYTYVAVCVEKQLGSRPWSVEEGGEGGRWGGWLGGEGSLHFYGLDGTTTPLRPSTECRETFSNNEKNMPSCDHRPFVINTMQLSTYVFLLRVTRDDVDDDDDVDDVDDDNDNDNDDDEETLRKFTTTKDFHPPFCLHRYYVPFLNDDDDDDDDDDSRISSIRLSRSSPGSAIWPSMGITNPPIANASWAKLEPVP</sequence>
<evidence type="ECO:0000313" key="2">
    <source>
        <dbReference type="EMBL" id="KAF7429621.1"/>
    </source>
</evidence>
<evidence type="ECO:0000313" key="3">
    <source>
        <dbReference type="Proteomes" id="UP000600918"/>
    </source>
</evidence>
<dbReference type="Proteomes" id="UP000600918">
    <property type="component" value="Unassembled WGS sequence"/>
</dbReference>
<dbReference type="EMBL" id="JACSDY010000004">
    <property type="protein sequence ID" value="KAF7429621.1"/>
    <property type="molecule type" value="Genomic_DNA"/>
</dbReference>
<feature type="region of interest" description="Disordered" evidence="1">
    <location>
        <begin position="197"/>
        <end position="228"/>
    </location>
</feature>
<feature type="region of interest" description="Disordered" evidence="1">
    <location>
        <begin position="149"/>
        <end position="169"/>
    </location>
</feature>
<organism evidence="2 3">
    <name type="scientific">Vespula pensylvanica</name>
    <name type="common">Western yellow jacket</name>
    <name type="synonym">Wasp</name>
    <dbReference type="NCBI Taxonomy" id="30213"/>
    <lineage>
        <taxon>Eukaryota</taxon>
        <taxon>Metazoa</taxon>
        <taxon>Ecdysozoa</taxon>
        <taxon>Arthropoda</taxon>
        <taxon>Hexapoda</taxon>
        <taxon>Insecta</taxon>
        <taxon>Pterygota</taxon>
        <taxon>Neoptera</taxon>
        <taxon>Endopterygota</taxon>
        <taxon>Hymenoptera</taxon>
        <taxon>Apocrita</taxon>
        <taxon>Aculeata</taxon>
        <taxon>Vespoidea</taxon>
        <taxon>Vespidae</taxon>
        <taxon>Vespinae</taxon>
        <taxon>Vespula</taxon>
    </lineage>
</organism>
<accession>A0A834P6V9</accession>
<gene>
    <name evidence="2" type="ORF">H0235_006019</name>
</gene>
<proteinExistence type="predicted"/>
<name>A0A834P6V9_VESPE</name>
<evidence type="ECO:0000256" key="1">
    <source>
        <dbReference type="SAM" id="MobiDB-lite"/>
    </source>
</evidence>
<reference evidence="2" key="1">
    <citation type="journal article" date="2020" name="G3 (Bethesda)">
        <title>High-Quality Assemblies for Three Invasive Social Wasps from the &lt;i&gt;Vespula&lt;/i&gt; Genus.</title>
        <authorList>
            <person name="Harrop T.W.R."/>
            <person name="Guhlin J."/>
            <person name="McLaughlin G.M."/>
            <person name="Permina E."/>
            <person name="Stockwell P."/>
            <person name="Gilligan J."/>
            <person name="Le Lec M.F."/>
            <person name="Gruber M.A.M."/>
            <person name="Quinn O."/>
            <person name="Lovegrove M."/>
            <person name="Duncan E.J."/>
            <person name="Remnant E.J."/>
            <person name="Van Eeckhoven J."/>
            <person name="Graham B."/>
            <person name="Knapp R.A."/>
            <person name="Langford K.W."/>
            <person name="Kronenberg Z."/>
            <person name="Press M.O."/>
            <person name="Eacker S.M."/>
            <person name="Wilson-Rankin E.E."/>
            <person name="Purcell J."/>
            <person name="Lester P.J."/>
            <person name="Dearden P.K."/>
        </authorList>
    </citation>
    <scope>NUCLEOTIDE SEQUENCE</scope>
    <source>
        <strain evidence="2">Volc-1</strain>
    </source>
</reference>
<dbReference type="AlphaFoldDB" id="A0A834P6V9"/>
<protein>
    <submittedName>
        <fullName evidence="2">Uncharacterized protein</fullName>
    </submittedName>
</protein>
<feature type="compositionally biased region" description="Low complexity" evidence="1">
    <location>
        <begin position="208"/>
        <end position="217"/>
    </location>
</feature>